<dbReference type="AlphaFoldDB" id="A0A2M4CEU6"/>
<reference evidence="1" key="1">
    <citation type="submission" date="2018-01" db="EMBL/GenBank/DDBJ databases">
        <title>An insight into the sialome of Amazonian anophelines.</title>
        <authorList>
            <person name="Ribeiro J.M."/>
            <person name="Scarpassa V."/>
            <person name="Calvo E."/>
        </authorList>
    </citation>
    <scope>NUCLEOTIDE SEQUENCE</scope>
    <source>
        <tissue evidence="1">Salivary glands</tissue>
    </source>
</reference>
<organism evidence="1">
    <name type="scientific">Anopheles marajoara</name>
    <dbReference type="NCBI Taxonomy" id="58244"/>
    <lineage>
        <taxon>Eukaryota</taxon>
        <taxon>Metazoa</taxon>
        <taxon>Ecdysozoa</taxon>
        <taxon>Arthropoda</taxon>
        <taxon>Hexapoda</taxon>
        <taxon>Insecta</taxon>
        <taxon>Pterygota</taxon>
        <taxon>Neoptera</taxon>
        <taxon>Endopterygota</taxon>
        <taxon>Diptera</taxon>
        <taxon>Nematocera</taxon>
        <taxon>Culicoidea</taxon>
        <taxon>Culicidae</taxon>
        <taxon>Anophelinae</taxon>
        <taxon>Anopheles</taxon>
    </lineage>
</organism>
<dbReference type="EMBL" id="GGFJ01014560">
    <property type="protein sequence ID" value="MBW63701.1"/>
    <property type="molecule type" value="Transcribed_RNA"/>
</dbReference>
<proteinExistence type="predicted"/>
<protein>
    <submittedName>
        <fullName evidence="1">Putative secreted protein</fullName>
    </submittedName>
</protein>
<name>A0A2M4CEU6_9DIPT</name>
<evidence type="ECO:0000313" key="1">
    <source>
        <dbReference type="EMBL" id="MBW63701.1"/>
    </source>
</evidence>
<accession>A0A2M4CEU6</accession>
<sequence>MQRLLMIIDNCCKLALFSFIRLLLALVHAQYTFGIRIRQDVTEHLDVKKQDRKSEASWNISYINCRIYK</sequence>